<name>A0ABV5PUR7_9ACTN</name>
<reference evidence="1 2" key="1">
    <citation type="submission" date="2024-09" db="EMBL/GenBank/DDBJ databases">
        <authorList>
            <person name="Sun Q."/>
            <person name="Mori K."/>
        </authorList>
    </citation>
    <scope>NUCLEOTIDE SEQUENCE [LARGE SCALE GENOMIC DNA]</scope>
    <source>
        <strain evidence="1 2">JCM 3323</strain>
    </source>
</reference>
<evidence type="ECO:0000313" key="1">
    <source>
        <dbReference type="EMBL" id="MFB9526463.1"/>
    </source>
</evidence>
<dbReference type="RefSeq" id="WP_346123525.1">
    <property type="nucleotide sequence ID" value="NZ_BAAAXC010000014.1"/>
</dbReference>
<keyword evidence="2" id="KW-1185">Reference proteome</keyword>
<proteinExistence type="predicted"/>
<sequence length="68" mass="7245">MLASAWERHLGDLQPGVNDGRLERRGCGPTALVAGLRAQPVGLLADKTRTTKGKVATELLPEIRVARG</sequence>
<dbReference type="EMBL" id="JBHMCE010000002">
    <property type="protein sequence ID" value="MFB9526463.1"/>
    <property type="molecule type" value="Genomic_DNA"/>
</dbReference>
<organism evidence="1 2">
    <name type="scientific">Nonomuraea roseola</name>
    <dbReference type="NCBI Taxonomy" id="46179"/>
    <lineage>
        <taxon>Bacteria</taxon>
        <taxon>Bacillati</taxon>
        <taxon>Actinomycetota</taxon>
        <taxon>Actinomycetes</taxon>
        <taxon>Streptosporangiales</taxon>
        <taxon>Streptosporangiaceae</taxon>
        <taxon>Nonomuraea</taxon>
    </lineage>
</organism>
<gene>
    <name evidence="1" type="ORF">ACFFRN_07540</name>
</gene>
<protein>
    <submittedName>
        <fullName evidence="1">Uncharacterized protein</fullName>
    </submittedName>
</protein>
<accession>A0ABV5PUR7</accession>
<comment type="caution">
    <text evidence="1">The sequence shown here is derived from an EMBL/GenBank/DDBJ whole genome shotgun (WGS) entry which is preliminary data.</text>
</comment>
<evidence type="ECO:0000313" key="2">
    <source>
        <dbReference type="Proteomes" id="UP001589646"/>
    </source>
</evidence>
<dbReference type="Proteomes" id="UP001589646">
    <property type="component" value="Unassembled WGS sequence"/>
</dbReference>